<dbReference type="OrthoDB" id="3650630at2759"/>
<proteinExistence type="predicted"/>
<feature type="compositionally biased region" description="Polar residues" evidence="1">
    <location>
        <begin position="172"/>
        <end position="191"/>
    </location>
</feature>
<evidence type="ECO:0000313" key="2">
    <source>
        <dbReference type="EMBL" id="USW52421.1"/>
    </source>
</evidence>
<accession>A0A9Q9AXF6</accession>
<sequence>MAMKVIEKADILTEASWPAWRSIVTKALEQDGEYTSVSSSGRLGAMLSTTRPPLNELSIDSSQSPLRSLRTKIEEGSASVCEDTRQGAMITHSNAIAQKRCSFEKLSDFHSLLDRIERTSPMAVMYLDAYAERLHVDVCKNCWFTATMLNMPDDNFEESDEEEVCDKRSQEKSTLPDSSNHNPQDLATPRSRQFNNTKAHVPTQDSAHFSTISRAAGAPTSLPGYAAVNKAPPGLYIAPCHRLGPRFMPHLSASTVQASSSATNLPSTNALTRPSQILIQASDWLRRQFVTDAAACTPVTVLWQTYKDTYAGTPTLNSAQFLPNVLSTFPGSRSKYLPDGKSTYVVEGIRQRVVPAATPLATSSTLRAVSTGRNMAMLEVSDHFVECLQSHYVPCVGYEVSISVIFDAYRTDTVVEESAPIGVAIFLRSLRRAFPNAQSGSNGIVARHFRPKTSEEIAATDHHVQGSISDETIRAAGTHANVS</sequence>
<feature type="region of interest" description="Disordered" evidence="1">
    <location>
        <begin position="157"/>
        <end position="191"/>
    </location>
</feature>
<keyword evidence="3" id="KW-1185">Reference proteome</keyword>
<name>A0A9Q9AXF6_9PEZI</name>
<evidence type="ECO:0000256" key="1">
    <source>
        <dbReference type="SAM" id="MobiDB-lite"/>
    </source>
</evidence>
<gene>
    <name evidence="2" type="ORF">Slin15195_G057400</name>
</gene>
<dbReference type="EMBL" id="CP099421">
    <property type="protein sequence ID" value="USW52421.1"/>
    <property type="molecule type" value="Genomic_DNA"/>
</dbReference>
<organism evidence="2 3">
    <name type="scientific">Septoria linicola</name>
    <dbReference type="NCBI Taxonomy" id="215465"/>
    <lineage>
        <taxon>Eukaryota</taxon>
        <taxon>Fungi</taxon>
        <taxon>Dikarya</taxon>
        <taxon>Ascomycota</taxon>
        <taxon>Pezizomycotina</taxon>
        <taxon>Dothideomycetes</taxon>
        <taxon>Dothideomycetidae</taxon>
        <taxon>Mycosphaerellales</taxon>
        <taxon>Mycosphaerellaceae</taxon>
        <taxon>Septoria</taxon>
    </lineage>
</organism>
<dbReference type="Proteomes" id="UP001056384">
    <property type="component" value="Chromosome 4"/>
</dbReference>
<reference evidence="2" key="1">
    <citation type="submission" date="2022-06" db="EMBL/GenBank/DDBJ databases">
        <title>Complete genome sequences of two strains of the flax pathogen Septoria linicola.</title>
        <authorList>
            <person name="Lapalu N."/>
            <person name="Simon A."/>
            <person name="Demenou B."/>
            <person name="Paumier D."/>
            <person name="Guillot M.-P."/>
            <person name="Gout L."/>
            <person name="Valade R."/>
        </authorList>
    </citation>
    <scope>NUCLEOTIDE SEQUENCE</scope>
    <source>
        <strain evidence="2">SE15195</strain>
    </source>
</reference>
<dbReference type="AlphaFoldDB" id="A0A9Q9AXF6"/>
<protein>
    <submittedName>
        <fullName evidence="2">Uncharacterized protein</fullName>
    </submittedName>
</protein>
<evidence type="ECO:0000313" key="3">
    <source>
        <dbReference type="Proteomes" id="UP001056384"/>
    </source>
</evidence>